<comment type="caution">
    <text evidence="3">The sequence shown here is derived from an EMBL/GenBank/DDBJ whole genome shotgun (WGS) entry which is preliminary data.</text>
</comment>
<name>A0A7Y9IR88_9BURK</name>
<dbReference type="Gene3D" id="3.10.180.10">
    <property type="entry name" value="2,3-Dihydroxybiphenyl 1,2-Dioxygenase, domain 1"/>
    <property type="match status" value="1"/>
</dbReference>
<dbReference type="SUPFAM" id="SSF54593">
    <property type="entry name" value="Glyoxalase/Bleomycin resistance protein/Dihydroxybiphenyl dioxygenase"/>
    <property type="match status" value="1"/>
</dbReference>
<keyword evidence="4" id="KW-1185">Reference proteome</keyword>
<proteinExistence type="predicted"/>
<sequence>MTETMTDPMTDPTANPGAQTTPPLRPRIARTHLSLFVKDPFTSAPWYVDTLGMQETARGAEWVFLSFGTKHHDIALIRAHDETGTYTRGPINMQHYGLEIDGGVDDLRRLYGALLAKGVEIVKITDHKIGYGLYFLDPDGHRLEFFCPLIHDDEEGKRVLHAYNAPSDPMSLEPL</sequence>
<gene>
    <name evidence="3" type="ORF">FHW18_000790</name>
</gene>
<organism evidence="3 4">
    <name type="scientific">Pigmentiphaga litoralis</name>
    <dbReference type="NCBI Taxonomy" id="516702"/>
    <lineage>
        <taxon>Bacteria</taxon>
        <taxon>Pseudomonadati</taxon>
        <taxon>Pseudomonadota</taxon>
        <taxon>Betaproteobacteria</taxon>
        <taxon>Burkholderiales</taxon>
        <taxon>Alcaligenaceae</taxon>
        <taxon>Pigmentiphaga</taxon>
    </lineage>
</organism>
<evidence type="ECO:0000313" key="4">
    <source>
        <dbReference type="Proteomes" id="UP000542125"/>
    </source>
</evidence>
<keyword evidence="3" id="KW-0560">Oxidoreductase</keyword>
<evidence type="ECO:0000256" key="1">
    <source>
        <dbReference type="SAM" id="MobiDB-lite"/>
    </source>
</evidence>
<reference evidence="3 4" key="1">
    <citation type="submission" date="2020-07" db="EMBL/GenBank/DDBJ databases">
        <title>Genomic Encyclopedia of Type Strains, Phase IV (KMG-V): Genome sequencing to study the core and pangenomes of soil and plant-associated prokaryotes.</title>
        <authorList>
            <person name="Whitman W."/>
        </authorList>
    </citation>
    <scope>NUCLEOTIDE SEQUENCE [LARGE SCALE GENOMIC DNA]</scope>
    <source>
        <strain evidence="3 4">SAS40</strain>
    </source>
</reference>
<feature type="compositionally biased region" description="Low complexity" evidence="1">
    <location>
        <begin position="1"/>
        <end position="13"/>
    </location>
</feature>
<dbReference type="InterPro" id="IPR037523">
    <property type="entry name" value="VOC_core"/>
</dbReference>
<dbReference type="Proteomes" id="UP000542125">
    <property type="component" value="Unassembled WGS sequence"/>
</dbReference>
<dbReference type="AlphaFoldDB" id="A0A7Y9IR88"/>
<keyword evidence="3" id="KW-0223">Dioxygenase</keyword>
<accession>A0A7Y9IR88</accession>
<evidence type="ECO:0000259" key="2">
    <source>
        <dbReference type="PROSITE" id="PS51819"/>
    </source>
</evidence>
<dbReference type="InterPro" id="IPR004360">
    <property type="entry name" value="Glyas_Fos-R_dOase_dom"/>
</dbReference>
<feature type="domain" description="VOC" evidence="2">
    <location>
        <begin position="29"/>
        <end position="148"/>
    </location>
</feature>
<feature type="region of interest" description="Disordered" evidence="1">
    <location>
        <begin position="1"/>
        <end position="24"/>
    </location>
</feature>
<protein>
    <submittedName>
        <fullName evidence="3">Catechol-2,3-dioxygenase</fullName>
    </submittedName>
</protein>
<dbReference type="GO" id="GO:0051213">
    <property type="term" value="F:dioxygenase activity"/>
    <property type="evidence" value="ECO:0007669"/>
    <property type="project" value="UniProtKB-KW"/>
</dbReference>
<dbReference type="RefSeq" id="WP_373563383.1">
    <property type="nucleotide sequence ID" value="NZ_JACBYR010000001.1"/>
</dbReference>
<dbReference type="InterPro" id="IPR029068">
    <property type="entry name" value="Glyas_Bleomycin-R_OHBP_Dase"/>
</dbReference>
<dbReference type="Pfam" id="PF00903">
    <property type="entry name" value="Glyoxalase"/>
    <property type="match status" value="1"/>
</dbReference>
<evidence type="ECO:0000313" key="3">
    <source>
        <dbReference type="EMBL" id="NYE81519.1"/>
    </source>
</evidence>
<dbReference type="EMBL" id="JACBYR010000001">
    <property type="protein sequence ID" value="NYE81519.1"/>
    <property type="molecule type" value="Genomic_DNA"/>
</dbReference>
<dbReference type="PROSITE" id="PS51819">
    <property type="entry name" value="VOC"/>
    <property type="match status" value="1"/>
</dbReference>